<reference evidence="1" key="2">
    <citation type="journal article" date="2015" name="Fish Shellfish Immunol.">
        <title>Early steps in the European eel (Anguilla anguilla)-Vibrio vulnificus interaction in the gills: Role of the RtxA13 toxin.</title>
        <authorList>
            <person name="Callol A."/>
            <person name="Pajuelo D."/>
            <person name="Ebbesson L."/>
            <person name="Teles M."/>
            <person name="MacKenzie S."/>
            <person name="Amaro C."/>
        </authorList>
    </citation>
    <scope>NUCLEOTIDE SEQUENCE</scope>
</reference>
<dbReference type="EMBL" id="GBXM01061568">
    <property type="protein sequence ID" value="JAH47009.1"/>
    <property type="molecule type" value="Transcribed_RNA"/>
</dbReference>
<name>A0A0E9T075_ANGAN</name>
<reference evidence="1" key="1">
    <citation type="submission" date="2014-11" db="EMBL/GenBank/DDBJ databases">
        <authorList>
            <person name="Amaro Gonzalez C."/>
        </authorList>
    </citation>
    <scope>NUCLEOTIDE SEQUENCE</scope>
</reference>
<accession>A0A0E9T075</accession>
<sequence length="58" mass="6882">MSMINNPTKTITKYFDTITIFYMYNCQECIPDLTWAKKHPIQIPLHQCSRHLENIAPK</sequence>
<organism evidence="1">
    <name type="scientific">Anguilla anguilla</name>
    <name type="common">European freshwater eel</name>
    <name type="synonym">Muraena anguilla</name>
    <dbReference type="NCBI Taxonomy" id="7936"/>
    <lineage>
        <taxon>Eukaryota</taxon>
        <taxon>Metazoa</taxon>
        <taxon>Chordata</taxon>
        <taxon>Craniata</taxon>
        <taxon>Vertebrata</taxon>
        <taxon>Euteleostomi</taxon>
        <taxon>Actinopterygii</taxon>
        <taxon>Neopterygii</taxon>
        <taxon>Teleostei</taxon>
        <taxon>Anguilliformes</taxon>
        <taxon>Anguillidae</taxon>
        <taxon>Anguilla</taxon>
    </lineage>
</organism>
<dbReference type="AlphaFoldDB" id="A0A0E9T075"/>
<protein>
    <submittedName>
        <fullName evidence="1">Uncharacterized protein</fullName>
    </submittedName>
</protein>
<proteinExistence type="predicted"/>
<evidence type="ECO:0000313" key="1">
    <source>
        <dbReference type="EMBL" id="JAH47009.1"/>
    </source>
</evidence>